<sequence>MEVAFWDLTTVKDVSSFGVLNHENDQPGGRLLGSDNCEGRQLIWRSQSRKRPTWSIRPRDFEYLEEATKRATLFLWGVEKDDRKGLKKTIVTTREGDPAIGSKLQVFDGLDIRL</sequence>
<dbReference type="EMBL" id="CAJVPI010000105">
    <property type="protein sequence ID" value="CAG8480937.1"/>
    <property type="molecule type" value="Genomic_DNA"/>
</dbReference>
<organism evidence="1 2">
    <name type="scientific">Paraglomus brasilianum</name>
    <dbReference type="NCBI Taxonomy" id="144538"/>
    <lineage>
        <taxon>Eukaryota</taxon>
        <taxon>Fungi</taxon>
        <taxon>Fungi incertae sedis</taxon>
        <taxon>Mucoromycota</taxon>
        <taxon>Glomeromycotina</taxon>
        <taxon>Glomeromycetes</taxon>
        <taxon>Paraglomerales</taxon>
        <taxon>Paraglomeraceae</taxon>
        <taxon>Paraglomus</taxon>
    </lineage>
</organism>
<comment type="caution">
    <text evidence="1">The sequence shown here is derived from an EMBL/GenBank/DDBJ whole genome shotgun (WGS) entry which is preliminary data.</text>
</comment>
<reference evidence="1" key="1">
    <citation type="submission" date="2021-06" db="EMBL/GenBank/DDBJ databases">
        <authorList>
            <person name="Kallberg Y."/>
            <person name="Tangrot J."/>
            <person name="Rosling A."/>
        </authorList>
    </citation>
    <scope>NUCLEOTIDE SEQUENCE</scope>
    <source>
        <strain evidence="1">BR232B</strain>
    </source>
</reference>
<dbReference type="AlphaFoldDB" id="A0A9N8Z8N2"/>
<name>A0A9N8Z8N2_9GLOM</name>
<keyword evidence="2" id="KW-1185">Reference proteome</keyword>
<evidence type="ECO:0000313" key="1">
    <source>
        <dbReference type="EMBL" id="CAG8480937.1"/>
    </source>
</evidence>
<protein>
    <submittedName>
        <fullName evidence="1">7017_t:CDS:1</fullName>
    </submittedName>
</protein>
<dbReference type="Proteomes" id="UP000789739">
    <property type="component" value="Unassembled WGS sequence"/>
</dbReference>
<evidence type="ECO:0000313" key="2">
    <source>
        <dbReference type="Proteomes" id="UP000789739"/>
    </source>
</evidence>
<gene>
    <name evidence="1" type="ORF">PBRASI_LOCUS1576</name>
</gene>
<accession>A0A9N8Z8N2</accession>
<proteinExistence type="predicted"/>